<reference evidence="3 4" key="1">
    <citation type="journal article" date="2012" name="Genome Biol.">
        <title>Genome and low-iron response of an oceanic diatom adapted to chronic iron limitation.</title>
        <authorList>
            <person name="Lommer M."/>
            <person name="Specht M."/>
            <person name="Roy A.S."/>
            <person name="Kraemer L."/>
            <person name="Andreson R."/>
            <person name="Gutowska M.A."/>
            <person name="Wolf J."/>
            <person name="Bergner S.V."/>
            <person name="Schilhabel M.B."/>
            <person name="Klostermeier U.C."/>
            <person name="Beiko R.G."/>
            <person name="Rosenstiel P."/>
            <person name="Hippler M."/>
            <person name="Laroche J."/>
        </authorList>
    </citation>
    <scope>NUCLEOTIDE SEQUENCE [LARGE SCALE GENOMIC DNA]</scope>
    <source>
        <strain evidence="3 4">CCMP1005</strain>
    </source>
</reference>
<evidence type="ECO:0000256" key="1">
    <source>
        <dbReference type="SAM" id="Coils"/>
    </source>
</evidence>
<feature type="compositionally biased region" description="Polar residues" evidence="2">
    <location>
        <begin position="96"/>
        <end position="107"/>
    </location>
</feature>
<gene>
    <name evidence="3" type="ORF">THAOC_33136</name>
</gene>
<evidence type="ECO:0000313" key="4">
    <source>
        <dbReference type="Proteomes" id="UP000266841"/>
    </source>
</evidence>
<evidence type="ECO:0000256" key="2">
    <source>
        <dbReference type="SAM" id="MobiDB-lite"/>
    </source>
</evidence>
<name>K0RGN9_THAOC</name>
<feature type="non-terminal residue" evidence="3">
    <location>
        <position position="1776"/>
    </location>
</feature>
<proteinExistence type="predicted"/>
<keyword evidence="4" id="KW-1185">Reference proteome</keyword>
<dbReference type="Proteomes" id="UP000266841">
    <property type="component" value="Unassembled WGS sequence"/>
</dbReference>
<sequence>MEVAGGTKHGNCNHPLGNATVEFTIDGCDPTYYKQTSVQTSVSATYQVPAHKINARLTNLKSNSGDRTEILKKLRTIVNTINLKNIGEVDEHTKQPQDGSDLNQDVSQAAEATAELQASEEGVKTIRFQYDGILTFRPTIAAVAGGEQIDSAKDCHPYEMDFPVSSKSFHVLDYNTVFKLRVQLLQLIIPEEDVVCAIVDHGGDSAVIYNRIETTVKLSSESHEKYMGHSFEFGAGPKIESDSDIAIGLGMAPGPEVKSGVLKGDATPALGYIEHSVNSLQEEENSAGFTMTWSYTTAGQEGAKNGQGFAGQESDVFLLPTFSIIYRPISFFTWHHVTTELQPNLNKQLKQLQDERATLNDSTEDIDNQIKAVKASIEGWKEILADYDKTNQQGEWHAANWANWERVIKSNDGDNSIIRKEYNCATETKPYIYEVCNFFDSDWLCLSDKDRKIEDGKWEKEDWQDLPSSHPYYALWDFKNPNPGSANTLKDQTIPGFETYTPEADFTELEEGDNLLSPRMFQDREENLEAFKNYLASSGNGGQAGNGDINYNKNAETIQFSGGGGELYFEFEAERVNSMQTMFQNPAKGGRENNEDTSTGGGIRSHVDLEVGYLAMVGVEVESDINFGNIEVSHRMVQSSEAESSSSIEVHFGDREFDLSRPQGLIFLQPHRVRPWLLLYKYPADFGDEFMVDMYLDSKYGSFVFVTVGGQSKCPHEVGTSAVEDPSIKIVESTRQPIVADDEVMYFDVEIANIGYGESFFYVYTDLLDNREGLTLSMDGDALNSPSTWKLKGTEIGGQSTLSTLTVEKGPRWNVDRTDQPRCEFEEEAGRQINSDLIWNVAREANDGEATIERYIEFTRPCPEIEFEGDLKRFDTFTTNRLSMNVKIRNPLRFRDIKLAEQERLKKIVLEYRKVSGRLPNWNRAKDIETNTELNFNAMQEDSFGYISATWKLPSIDAWYDIRLRAICTEEPAAPVRLNRFISDTVTGVIDRTAPAVFGVPQPSVNLFPGDKLAVEFTEDIECELPYLFTVKIEVSELDVLFIKDRSDRDDLHVICLENTIFIQFNEERVPTKSFARLMGRTYELTVADVVDPAGNKIEPYTYQSNFVCSPPNPGLTITSFQDNIYLPYQAIRFSAVISNNEKYPSQNVDEQWSKTYLELGLEAKSNTEDLTVHVNGEPLVEPQEYILEGREHVTTHVEIRKTSTGKKLRFDPINLFLRSSCMGDEENPITVTATAFNHVDDDGTKSIMFTPPCPAIQWAGSMAKERRFLFGINTLDHLKMHIDLSIFNLDYVNRQLFDRSVLNDNIPSEEKRLERVALLYRRSRDMGPWNIGLLPSGQPMDFSVQGLENELGHVKLQWDVSGIGDSQYEIKVQSVCTDLGGSPDNEFYDTDTIELILDQDPPSIFSKPQVKLIGSIDKVQDEEFGLSFTEPLFCNEPYTFGLNVTLSIDETDKALSHGNGIKVICEGKMIRYRFEHQALEGFPTNTSVTFALDGVQDLAGNCVSTQHAERQNLGCDGVDNDCDGEVDECGEDQFPPEISFEDGLAVDASRNAEGLVMINTPTFSSLVDAQSYLAGILVAKDDCMGDLQLSVTPPTLGSSCRSTIFEVTATSNQCPDQTVTRQYQMTVDTDVPVVTAGFNLGQGHVNDFNSVGDEGVYLGIASSNATDYEYVGFSYTVKDDCLQTLQIHVEVSSNEFEYDNSKASDSMVLIRNTKDPRQSHSLMVFVEPRQCGVISDQLCVRNSNVGFRYYQFDVEATDLAGNTGSATAYVVVVPK</sequence>
<keyword evidence="1" id="KW-0175">Coiled coil</keyword>
<dbReference type="EMBL" id="AGNL01046281">
    <property type="protein sequence ID" value="EJK48096.1"/>
    <property type="molecule type" value="Genomic_DNA"/>
</dbReference>
<evidence type="ECO:0000313" key="3">
    <source>
        <dbReference type="EMBL" id="EJK48096.1"/>
    </source>
</evidence>
<protein>
    <submittedName>
        <fullName evidence="3">Uncharacterized protein</fullName>
    </submittedName>
</protein>
<accession>K0RGN9</accession>
<dbReference type="OrthoDB" id="544772at2759"/>
<comment type="caution">
    <text evidence="3">The sequence shown here is derived from an EMBL/GenBank/DDBJ whole genome shotgun (WGS) entry which is preliminary data.</text>
</comment>
<feature type="region of interest" description="Disordered" evidence="2">
    <location>
        <begin position="89"/>
        <end position="115"/>
    </location>
</feature>
<organism evidence="3 4">
    <name type="scientific">Thalassiosira oceanica</name>
    <name type="common">Marine diatom</name>
    <dbReference type="NCBI Taxonomy" id="159749"/>
    <lineage>
        <taxon>Eukaryota</taxon>
        <taxon>Sar</taxon>
        <taxon>Stramenopiles</taxon>
        <taxon>Ochrophyta</taxon>
        <taxon>Bacillariophyta</taxon>
        <taxon>Coscinodiscophyceae</taxon>
        <taxon>Thalassiosirophycidae</taxon>
        <taxon>Thalassiosirales</taxon>
        <taxon>Thalassiosiraceae</taxon>
        <taxon>Thalassiosira</taxon>
    </lineage>
</organism>
<feature type="coiled-coil region" evidence="1">
    <location>
        <begin position="342"/>
        <end position="369"/>
    </location>
</feature>